<dbReference type="EMBL" id="MU620896">
    <property type="protein sequence ID" value="KAI8583458.1"/>
    <property type="molecule type" value="Genomic_DNA"/>
</dbReference>
<evidence type="ECO:0000313" key="2">
    <source>
        <dbReference type="EMBL" id="KAI8583458.1"/>
    </source>
</evidence>
<name>A0AAD5HIN0_UMBRA</name>
<dbReference type="AlphaFoldDB" id="A0AAD5HIN0"/>
<reference evidence="2" key="2">
    <citation type="journal article" date="2022" name="Proc. Natl. Acad. Sci. U.S.A.">
        <title>Diploid-dominant life cycles characterize the early evolution of Fungi.</title>
        <authorList>
            <person name="Amses K.R."/>
            <person name="Simmons D.R."/>
            <person name="Longcore J.E."/>
            <person name="Mondo S.J."/>
            <person name="Seto K."/>
            <person name="Jeronimo G.H."/>
            <person name="Bonds A.E."/>
            <person name="Quandt C.A."/>
            <person name="Davis W.J."/>
            <person name="Chang Y."/>
            <person name="Federici B.A."/>
            <person name="Kuo A."/>
            <person name="LaButti K."/>
            <person name="Pangilinan J."/>
            <person name="Andreopoulos W."/>
            <person name="Tritt A."/>
            <person name="Riley R."/>
            <person name="Hundley H."/>
            <person name="Johnson J."/>
            <person name="Lipzen A."/>
            <person name="Barry K."/>
            <person name="Lang B.F."/>
            <person name="Cuomo C.A."/>
            <person name="Buchler N.E."/>
            <person name="Grigoriev I.V."/>
            <person name="Spatafora J.W."/>
            <person name="Stajich J.E."/>
            <person name="James T.Y."/>
        </authorList>
    </citation>
    <scope>NUCLEOTIDE SEQUENCE</scope>
    <source>
        <strain evidence="2">AG</strain>
    </source>
</reference>
<dbReference type="RefSeq" id="XP_051448462.1">
    <property type="nucleotide sequence ID" value="XM_051586110.1"/>
</dbReference>
<proteinExistence type="predicted"/>
<feature type="compositionally biased region" description="Basic and acidic residues" evidence="1">
    <location>
        <begin position="85"/>
        <end position="138"/>
    </location>
</feature>
<comment type="caution">
    <text evidence="2">The sequence shown here is derived from an EMBL/GenBank/DDBJ whole genome shotgun (WGS) entry which is preliminary data.</text>
</comment>
<accession>A0AAD5HIN0</accession>
<feature type="region of interest" description="Disordered" evidence="1">
    <location>
        <begin position="77"/>
        <end position="138"/>
    </location>
</feature>
<protein>
    <submittedName>
        <fullName evidence="2">Uncharacterized protein</fullName>
    </submittedName>
</protein>
<organism evidence="2 3">
    <name type="scientific">Umbelopsis ramanniana AG</name>
    <dbReference type="NCBI Taxonomy" id="1314678"/>
    <lineage>
        <taxon>Eukaryota</taxon>
        <taxon>Fungi</taxon>
        <taxon>Fungi incertae sedis</taxon>
        <taxon>Mucoromycota</taxon>
        <taxon>Mucoromycotina</taxon>
        <taxon>Umbelopsidomycetes</taxon>
        <taxon>Umbelopsidales</taxon>
        <taxon>Umbelopsidaceae</taxon>
        <taxon>Umbelopsis</taxon>
    </lineage>
</organism>
<reference evidence="2" key="1">
    <citation type="submission" date="2021-06" db="EMBL/GenBank/DDBJ databases">
        <authorList>
            <consortium name="DOE Joint Genome Institute"/>
            <person name="Mondo S.J."/>
            <person name="Amses K.R."/>
            <person name="Simmons D.R."/>
            <person name="Longcore J.E."/>
            <person name="Seto K."/>
            <person name="Alves G.H."/>
            <person name="Bonds A.E."/>
            <person name="Quandt C.A."/>
            <person name="Davis W.J."/>
            <person name="Chang Y."/>
            <person name="Letcher P.M."/>
            <person name="Powell M.J."/>
            <person name="Kuo A."/>
            <person name="Labutti K."/>
            <person name="Pangilinan J."/>
            <person name="Andreopoulos W."/>
            <person name="Tritt A."/>
            <person name="Riley R."/>
            <person name="Hundley H."/>
            <person name="Johnson J."/>
            <person name="Lipzen A."/>
            <person name="Barry K."/>
            <person name="Berbee M.L."/>
            <person name="Buchler N.E."/>
            <person name="Grigoriev I.V."/>
            <person name="Spatafora J.W."/>
            <person name="Stajich J.E."/>
            <person name="James T.Y."/>
        </authorList>
    </citation>
    <scope>NUCLEOTIDE SEQUENCE</scope>
    <source>
        <strain evidence="2">AG</strain>
    </source>
</reference>
<sequence length="138" mass="15732">MIPRLPPLLLIALGGATVYGIQNVLNRLEQRALAAPGGKTRIPFKIQHAGALRMTRAGVIGATIAYTGYWIYDKRSSRPTPASQRHGEQKTFHADQYADRDRSQRQYVEEMRAQQRLSEEERRAQLRGEVEMMERSSH</sequence>
<evidence type="ECO:0000313" key="3">
    <source>
        <dbReference type="Proteomes" id="UP001206595"/>
    </source>
</evidence>
<evidence type="ECO:0000256" key="1">
    <source>
        <dbReference type="SAM" id="MobiDB-lite"/>
    </source>
</evidence>
<dbReference type="GeneID" id="75911458"/>
<keyword evidence="3" id="KW-1185">Reference proteome</keyword>
<dbReference type="Proteomes" id="UP001206595">
    <property type="component" value="Unassembled WGS sequence"/>
</dbReference>
<gene>
    <name evidence="2" type="ORF">K450DRAFT_223781</name>
</gene>